<reference evidence="2 3" key="1">
    <citation type="submission" date="2018-07" db="EMBL/GenBank/DDBJ databases">
        <title>Thalassococcus profundi sp. nov., a marine bacterium isolated from deep seawater of Okinawa Trough.</title>
        <authorList>
            <person name="Yu M."/>
        </authorList>
    </citation>
    <scope>NUCLEOTIDE SEQUENCE [LARGE SCALE GENOMIC DNA]</scope>
    <source>
        <strain evidence="2 3">WRAS1</strain>
    </source>
</reference>
<name>A0A369TR19_9RHOB</name>
<keyword evidence="3" id="KW-1185">Reference proteome</keyword>
<feature type="transmembrane region" description="Helical" evidence="1">
    <location>
        <begin position="12"/>
        <end position="33"/>
    </location>
</feature>
<feature type="transmembrane region" description="Helical" evidence="1">
    <location>
        <begin position="39"/>
        <end position="59"/>
    </location>
</feature>
<comment type="caution">
    <text evidence="2">The sequence shown here is derived from an EMBL/GenBank/DDBJ whole genome shotgun (WGS) entry which is preliminary data.</text>
</comment>
<evidence type="ECO:0000256" key="1">
    <source>
        <dbReference type="SAM" id="Phobius"/>
    </source>
</evidence>
<keyword evidence="1" id="KW-0472">Membrane</keyword>
<keyword evidence="1" id="KW-1133">Transmembrane helix</keyword>
<protein>
    <submittedName>
        <fullName evidence="2">Uncharacterized protein</fullName>
    </submittedName>
</protein>
<dbReference type="Proteomes" id="UP000253977">
    <property type="component" value="Unassembled WGS sequence"/>
</dbReference>
<dbReference type="EMBL" id="QPMK01000002">
    <property type="protein sequence ID" value="RDD67683.1"/>
    <property type="molecule type" value="Genomic_DNA"/>
</dbReference>
<dbReference type="AlphaFoldDB" id="A0A369TR19"/>
<evidence type="ECO:0000313" key="3">
    <source>
        <dbReference type="Proteomes" id="UP000253977"/>
    </source>
</evidence>
<gene>
    <name evidence="2" type="ORF">DU478_03240</name>
</gene>
<keyword evidence="1" id="KW-0812">Transmembrane</keyword>
<proteinExistence type="predicted"/>
<sequence>MQKGPDRSEHWFRFLFSLAGLALLIVAVAIRGIPSGPALFEVIGIAGLFFGASAVWSGLKLFRRSDGDS</sequence>
<dbReference type="OrthoDB" id="7689749at2"/>
<accession>A0A369TR19</accession>
<organism evidence="2 3">
    <name type="scientific">Thalassococcus profundi</name>
    <dbReference type="NCBI Taxonomy" id="2282382"/>
    <lineage>
        <taxon>Bacteria</taxon>
        <taxon>Pseudomonadati</taxon>
        <taxon>Pseudomonadota</taxon>
        <taxon>Alphaproteobacteria</taxon>
        <taxon>Rhodobacterales</taxon>
        <taxon>Roseobacteraceae</taxon>
        <taxon>Thalassococcus</taxon>
    </lineage>
</organism>
<evidence type="ECO:0000313" key="2">
    <source>
        <dbReference type="EMBL" id="RDD67683.1"/>
    </source>
</evidence>
<dbReference type="RefSeq" id="WP_114509495.1">
    <property type="nucleotide sequence ID" value="NZ_QPMK01000002.1"/>
</dbReference>